<dbReference type="InterPro" id="IPR025789">
    <property type="entry name" value="DOT1_dom"/>
</dbReference>
<comment type="miscellaneous">
    <text evidence="11">In contrast to other lysine histone methyltransferases, it does not contain a SET domain, suggesting the existence of another mechanism for methylation of lysine residues of histones.</text>
</comment>
<dbReference type="GO" id="GO:0005634">
    <property type="term" value="C:nucleus"/>
    <property type="evidence" value="ECO:0007669"/>
    <property type="project" value="UniProtKB-SubCell"/>
</dbReference>
<keyword evidence="7 11" id="KW-0156">Chromatin regulator</keyword>
<comment type="subcellular location">
    <subcellularLocation>
        <location evidence="1 11">Nucleus</location>
    </subcellularLocation>
</comment>
<evidence type="ECO:0000256" key="11">
    <source>
        <dbReference type="RuleBase" id="RU271113"/>
    </source>
</evidence>
<proteinExistence type="inferred from homology"/>
<evidence type="ECO:0000259" key="12">
    <source>
        <dbReference type="PROSITE" id="PS51569"/>
    </source>
</evidence>
<name>A0A3L6L6B1_9TRYP</name>
<dbReference type="Proteomes" id="UP000266743">
    <property type="component" value="Chromosome 8"/>
</dbReference>
<dbReference type="InterPro" id="IPR029063">
    <property type="entry name" value="SAM-dependent_MTases_sf"/>
</dbReference>
<gene>
    <name evidence="13" type="primary">DOT1A</name>
    <name evidence="13" type="ORF">DPX39_080019600</name>
</gene>
<evidence type="ECO:0000256" key="5">
    <source>
        <dbReference type="ARBA" id="ARBA00022679"/>
    </source>
</evidence>
<evidence type="ECO:0000256" key="1">
    <source>
        <dbReference type="ARBA" id="ARBA00004123"/>
    </source>
</evidence>
<comment type="catalytic activity">
    <reaction evidence="10 11">
        <text>L-lysyl(79)-[histone H3] + 3 S-adenosyl-L-methionine = N(6),N(6),N(6)-trimethyl-L-lysyl(79)-[histone H3] + 3 S-adenosyl-L-homocysteine + 3 H(+)</text>
        <dbReference type="Rhea" id="RHEA:60328"/>
        <dbReference type="Rhea" id="RHEA-COMP:15549"/>
        <dbReference type="Rhea" id="RHEA-COMP:15552"/>
        <dbReference type="ChEBI" id="CHEBI:15378"/>
        <dbReference type="ChEBI" id="CHEBI:29969"/>
        <dbReference type="ChEBI" id="CHEBI:57856"/>
        <dbReference type="ChEBI" id="CHEBI:59789"/>
        <dbReference type="ChEBI" id="CHEBI:61961"/>
        <dbReference type="EC" id="2.1.1.360"/>
    </reaction>
</comment>
<organism evidence="13 14">
    <name type="scientific">Trypanosoma brucei equiperdum</name>
    <dbReference type="NCBI Taxonomy" id="630700"/>
    <lineage>
        <taxon>Eukaryota</taxon>
        <taxon>Discoba</taxon>
        <taxon>Euglenozoa</taxon>
        <taxon>Kinetoplastea</taxon>
        <taxon>Metakinetoplastina</taxon>
        <taxon>Trypanosomatida</taxon>
        <taxon>Trypanosomatidae</taxon>
        <taxon>Trypanosoma</taxon>
    </lineage>
</organism>
<evidence type="ECO:0000256" key="6">
    <source>
        <dbReference type="ARBA" id="ARBA00022691"/>
    </source>
</evidence>
<dbReference type="EC" id="2.1.1.360" evidence="2 11"/>
<evidence type="ECO:0000313" key="13">
    <source>
        <dbReference type="EMBL" id="RHW70777.1"/>
    </source>
</evidence>
<dbReference type="PANTHER" id="PTHR21451">
    <property type="entry name" value="HISTONE H3 METHYLTRANSFERASE"/>
    <property type="match status" value="1"/>
</dbReference>
<evidence type="ECO:0000256" key="10">
    <source>
        <dbReference type="ARBA" id="ARBA00047770"/>
    </source>
</evidence>
<dbReference type="GO" id="GO:0006281">
    <property type="term" value="P:DNA repair"/>
    <property type="evidence" value="ECO:0007669"/>
    <property type="project" value="TreeGrafter"/>
</dbReference>
<accession>A0A3L6L6B1</accession>
<dbReference type="CDD" id="cd02440">
    <property type="entry name" value="AdoMet_MTases"/>
    <property type="match status" value="1"/>
</dbReference>
<feature type="domain" description="DOT1" evidence="12">
    <location>
        <begin position="1"/>
        <end position="299"/>
    </location>
</feature>
<keyword evidence="8 11" id="KW-0539">Nucleus</keyword>
<evidence type="ECO:0000256" key="2">
    <source>
        <dbReference type="ARBA" id="ARBA00012190"/>
    </source>
</evidence>
<keyword evidence="5 11" id="KW-0808">Transferase</keyword>
<evidence type="ECO:0000256" key="7">
    <source>
        <dbReference type="ARBA" id="ARBA00022853"/>
    </source>
</evidence>
<dbReference type="GO" id="GO:0032259">
    <property type="term" value="P:methylation"/>
    <property type="evidence" value="ECO:0007669"/>
    <property type="project" value="UniProtKB-KW"/>
</dbReference>
<protein>
    <recommendedName>
        <fullName evidence="3 11">Histone-lysine N-methyltransferase, H3 lysine-79 specific</fullName>
        <ecNumber evidence="2 11">2.1.1.360</ecNumber>
    </recommendedName>
    <alternativeName>
        <fullName evidence="9 11">Histone H3-K79 methyltransferase</fullName>
    </alternativeName>
</protein>
<reference evidence="13 14" key="1">
    <citation type="submission" date="2018-09" db="EMBL/GenBank/DDBJ databases">
        <title>whole genome sequence of T. equiperdum IVM-t1 strain.</title>
        <authorList>
            <person name="Suganuma K."/>
        </authorList>
    </citation>
    <scope>NUCLEOTIDE SEQUENCE [LARGE SCALE GENOMIC DNA]</scope>
    <source>
        <strain evidence="13 14">IVM-t1</strain>
    </source>
</reference>
<dbReference type="PANTHER" id="PTHR21451:SF0">
    <property type="entry name" value="HISTONE-LYSINE N-METHYLTRANSFERASE, H3 LYSINE-79 SPECIFIC"/>
    <property type="match status" value="1"/>
</dbReference>
<dbReference type="Pfam" id="PF08123">
    <property type="entry name" value="DOT1"/>
    <property type="match status" value="1"/>
</dbReference>
<dbReference type="EMBL" id="QSBY01000008">
    <property type="protein sequence ID" value="RHW70777.1"/>
    <property type="molecule type" value="Genomic_DNA"/>
</dbReference>
<evidence type="ECO:0000256" key="4">
    <source>
        <dbReference type="ARBA" id="ARBA00022603"/>
    </source>
</evidence>
<dbReference type="FunFam" id="3.40.50.150:FF:000333">
    <property type="entry name" value="Histone-lysine N-methyltransferase, H3 lysine-79 specific"/>
    <property type="match status" value="1"/>
</dbReference>
<dbReference type="SUPFAM" id="SSF53335">
    <property type="entry name" value="S-adenosyl-L-methionine-dependent methyltransferases"/>
    <property type="match status" value="1"/>
</dbReference>
<evidence type="ECO:0000256" key="3">
    <source>
        <dbReference type="ARBA" id="ARBA00020987"/>
    </source>
</evidence>
<evidence type="ECO:0000256" key="9">
    <source>
        <dbReference type="ARBA" id="ARBA00029821"/>
    </source>
</evidence>
<dbReference type="InterPro" id="IPR030445">
    <property type="entry name" value="H3-K79_meTrfase"/>
</dbReference>
<evidence type="ECO:0000313" key="14">
    <source>
        <dbReference type="Proteomes" id="UP000266743"/>
    </source>
</evidence>
<keyword evidence="6 11" id="KW-0949">S-adenosyl-L-methionine</keyword>
<dbReference type="AlphaFoldDB" id="A0A3L6L6B1"/>
<dbReference type="GO" id="GO:0140956">
    <property type="term" value="F:histone H3K79 trimethyltransferase activity"/>
    <property type="evidence" value="ECO:0007669"/>
    <property type="project" value="UniProtKB-EC"/>
</dbReference>
<keyword evidence="4 11" id="KW-0489">Methyltransferase</keyword>
<sequence length="299" mass="33651">MPGLLISRKRTRSEASGKSIGEIKCMAENRVQALKPPLGELVPKGELGAGTPHEPYNLPLRGNPNKSGCHHCLADQCHCVFFERLLDATFRRLDIKRITEVSGSRHLCAKSLLPTFVSRMVRLMEITSEDTFYDLGCGNGSILFQVAFLTGARCVGIEISEHNAKVAKKAWEVIRPELEGSSGRSMPEVNIITSDMTKILADERLFESERGKTVILLSNLLFPKSLTHYLSERFRRVPSGTRILCFDDLYPHSRSVAAIRDPEAFRLFAMTDYRWQECSVEWCTRDGLFSFTDGDEPHV</sequence>
<dbReference type="Gene3D" id="3.40.50.150">
    <property type="entry name" value="Vaccinia Virus protein VP39"/>
    <property type="match status" value="1"/>
</dbReference>
<comment type="caution">
    <text evidence="13">The sequence shown here is derived from an EMBL/GenBank/DDBJ whole genome shotgun (WGS) entry which is preliminary data.</text>
</comment>
<evidence type="ECO:0000256" key="8">
    <source>
        <dbReference type="ARBA" id="ARBA00023242"/>
    </source>
</evidence>
<dbReference type="PROSITE" id="PS51569">
    <property type="entry name" value="DOT1"/>
    <property type="match status" value="1"/>
</dbReference>
<dbReference type="GO" id="GO:0000077">
    <property type="term" value="P:DNA damage checkpoint signaling"/>
    <property type="evidence" value="ECO:0007669"/>
    <property type="project" value="TreeGrafter"/>
</dbReference>
<comment type="similarity">
    <text evidence="11">Belongs to the class I-like SAM-binding methyltransferase superfamily. DOT1 family.</text>
</comment>
<comment type="function">
    <text evidence="11">Histone methyltransferase that specifically trimethylates histone H3 to form H3K79me3. This methylation is required for telomere silencing and for the pachytene checkpoint during the meiotic cell cycle by allowing the recruitment of RAD9 to double strand breaks. Nucleosomes are preferred as substrate compared to free histone.</text>
</comment>